<dbReference type="InterPro" id="IPR006001">
    <property type="entry name" value="Therm_gnt_kin"/>
</dbReference>
<evidence type="ECO:0000313" key="10">
    <source>
        <dbReference type="EMBL" id="GAA2495866.1"/>
    </source>
</evidence>
<dbReference type="Gene3D" id="3.40.50.300">
    <property type="entry name" value="P-loop containing nucleotide triphosphate hydrolases"/>
    <property type="match status" value="1"/>
</dbReference>
<reference evidence="11" key="1">
    <citation type="journal article" date="2019" name="Int. J. Syst. Evol. Microbiol.">
        <title>The Global Catalogue of Microorganisms (GCM) 10K type strain sequencing project: providing services to taxonomists for standard genome sequencing and annotation.</title>
        <authorList>
            <consortium name="The Broad Institute Genomics Platform"/>
            <consortium name="The Broad Institute Genome Sequencing Center for Infectious Disease"/>
            <person name="Wu L."/>
            <person name="Ma J."/>
        </authorList>
    </citation>
    <scope>NUCLEOTIDE SEQUENCE [LARGE SCALE GENOMIC DNA]</scope>
    <source>
        <strain evidence="11">JCM 6923</strain>
    </source>
</reference>
<proteinExistence type="inferred from homology"/>
<dbReference type="EC" id="2.7.1.12" evidence="3 9"/>
<comment type="pathway">
    <text evidence="1">Carbohydrate acid metabolism.</text>
</comment>
<dbReference type="NCBIfam" id="TIGR01313">
    <property type="entry name" value="therm_gnt_kin"/>
    <property type="match status" value="1"/>
</dbReference>
<evidence type="ECO:0000256" key="8">
    <source>
        <dbReference type="ARBA" id="ARBA00048090"/>
    </source>
</evidence>
<name>A0ABP5ZIR1_9ACTN</name>
<evidence type="ECO:0000256" key="5">
    <source>
        <dbReference type="ARBA" id="ARBA00022741"/>
    </source>
</evidence>
<keyword evidence="11" id="KW-1185">Reference proteome</keyword>
<evidence type="ECO:0000256" key="3">
    <source>
        <dbReference type="ARBA" id="ARBA00012054"/>
    </source>
</evidence>
<keyword evidence="4 9" id="KW-0808">Transferase</keyword>
<dbReference type="Proteomes" id="UP001501721">
    <property type="component" value="Unassembled WGS sequence"/>
</dbReference>
<keyword evidence="6 9" id="KW-0418">Kinase</keyword>
<evidence type="ECO:0000256" key="9">
    <source>
        <dbReference type="RuleBase" id="RU363066"/>
    </source>
</evidence>
<protein>
    <recommendedName>
        <fullName evidence="3 9">Gluconokinase</fullName>
        <ecNumber evidence="3 9">2.7.1.12</ecNumber>
    </recommendedName>
</protein>
<keyword evidence="5 9" id="KW-0547">Nucleotide-binding</keyword>
<evidence type="ECO:0000256" key="4">
    <source>
        <dbReference type="ARBA" id="ARBA00022679"/>
    </source>
</evidence>
<sequence>MGGPMRRDPGRRPPCVVVIGVSGVGKTTVARLLARRLGVPFAEADDFHSPESVAKMSAGVPLTDADRETWLEAIGRWLRERDRAATGGVVPCSALRRRYRDVLRAACPDAFFVHLTARHEEVGRRMSERSGHFMPRALLESQEATLEPLEAGERGGAVDAGPAPGAVVESVLDLMAEAGDDTEGPWPTTG</sequence>
<dbReference type="InterPro" id="IPR027417">
    <property type="entry name" value="P-loop_NTPase"/>
</dbReference>
<dbReference type="InterPro" id="IPR031322">
    <property type="entry name" value="Shikimate/glucono_kinase"/>
</dbReference>
<gene>
    <name evidence="10" type="ORF">GCM10010422_49560</name>
</gene>
<evidence type="ECO:0000256" key="7">
    <source>
        <dbReference type="ARBA" id="ARBA00022840"/>
    </source>
</evidence>
<dbReference type="Pfam" id="PF01202">
    <property type="entry name" value="SKI"/>
    <property type="match status" value="1"/>
</dbReference>
<keyword evidence="7 9" id="KW-0067">ATP-binding</keyword>
<dbReference type="PANTHER" id="PTHR43442:SF3">
    <property type="entry name" value="GLUCONOKINASE-RELATED"/>
    <property type="match status" value="1"/>
</dbReference>
<dbReference type="CDD" id="cd02021">
    <property type="entry name" value="GntK"/>
    <property type="match status" value="1"/>
</dbReference>
<organism evidence="10 11">
    <name type="scientific">Streptomyces graminearus</name>
    <dbReference type="NCBI Taxonomy" id="284030"/>
    <lineage>
        <taxon>Bacteria</taxon>
        <taxon>Bacillati</taxon>
        <taxon>Actinomycetota</taxon>
        <taxon>Actinomycetes</taxon>
        <taxon>Kitasatosporales</taxon>
        <taxon>Streptomycetaceae</taxon>
        <taxon>Streptomyces</taxon>
    </lineage>
</organism>
<evidence type="ECO:0000256" key="6">
    <source>
        <dbReference type="ARBA" id="ARBA00022777"/>
    </source>
</evidence>
<comment type="caution">
    <text evidence="10">The sequence shown here is derived from an EMBL/GenBank/DDBJ whole genome shotgun (WGS) entry which is preliminary data.</text>
</comment>
<dbReference type="SUPFAM" id="SSF52540">
    <property type="entry name" value="P-loop containing nucleoside triphosphate hydrolases"/>
    <property type="match status" value="1"/>
</dbReference>
<evidence type="ECO:0000256" key="1">
    <source>
        <dbReference type="ARBA" id="ARBA00004761"/>
    </source>
</evidence>
<comment type="catalytic activity">
    <reaction evidence="8 9">
        <text>D-gluconate + ATP = 6-phospho-D-gluconate + ADP + H(+)</text>
        <dbReference type="Rhea" id="RHEA:19433"/>
        <dbReference type="ChEBI" id="CHEBI:15378"/>
        <dbReference type="ChEBI" id="CHEBI:18391"/>
        <dbReference type="ChEBI" id="CHEBI:30616"/>
        <dbReference type="ChEBI" id="CHEBI:58759"/>
        <dbReference type="ChEBI" id="CHEBI:456216"/>
        <dbReference type="EC" id="2.7.1.12"/>
    </reaction>
</comment>
<accession>A0ABP5ZIR1</accession>
<dbReference type="PANTHER" id="PTHR43442">
    <property type="entry name" value="GLUCONOKINASE-RELATED"/>
    <property type="match status" value="1"/>
</dbReference>
<evidence type="ECO:0000256" key="2">
    <source>
        <dbReference type="ARBA" id="ARBA00008420"/>
    </source>
</evidence>
<comment type="similarity">
    <text evidence="2 9">Belongs to the gluconokinase GntK/GntV family.</text>
</comment>
<dbReference type="EMBL" id="BAAATL010000025">
    <property type="protein sequence ID" value="GAA2495866.1"/>
    <property type="molecule type" value="Genomic_DNA"/>
</dbReference>
<evidence type="ECO:0000313" key="11">
    <source>
        <dbReference type="Proteomes" id="UP001501721"/>
    </source>
</evidence>